<dbReference type="InterPro" id="IPR028994">
    <property type="entry name" value="Integrin_alpha_N"/>
</dbReference>
<keyword evidence="5 6" id="KW-0720">Serine protease</keyword>
<evidence type="ECO:0000256" key="5">
    <source>
        <dbReference type="ARBA" id="ARBA00022825"/>
    </source>
</evidence>
<evidence type="ECO:0000313" key="9">
    <source>
        <dbReference type="Proteomes" id="UP000553343"/>
    </source>
</evidence>
<accession>A0A850SXX3</accession>
<gene>
    <name evidence="8" type="ORF">HXW94_04655</name>
</gene>
<evidence type="ECO:0000313" key="8">
    <source>
        <dbReference type="EMBL" id="NWH04283.1"/>
    </source>
</evidence>
<dbReference type="RefSeq" id="WP_178365730.1">
    <property type="nucleotide sequence ID" value="NZ_JACADJ010000009.1"/>
</dbReference>
<evidence type="ECO:0000256" key="4">
    <source>
        <dbReference type="ARBA" id="ARBA00022801"/>
    </source>
</evidence>
<dbReference type="Proteomes" id="UP000553343">
    <property type="component" value="Unassembled WGS sequence"/>
</dbReference>
<dbReference type="Gene3D" id="2.130.10.130">
    <property type="entry name" value="Integrin alpha, N-terminal"/>
    <property type="match status" value="1"/>
</dbReference>
<dbReference type="InterPro" id="IPR036852">
    <property type="entry name" value="Peptidase_S8/S53_dom_sf"/>
</dbReference>
<comment type="caution">
    <text evidence="8">The sequence shown here is derived from an EMBL/GenBank/DDBJ whole genome shotgun (WGS) entry which is preliminary data.</text>
</comment>
<evidence type="ECO:0000256" key="3">
    <source>
        <dbReference type="ARBA" id="ARBA00022729"/>
    </source>
</evidence>
<dbReference type="SUPFAM" id="SSF69318">
    <property type="entry name" value="Integrin alpha N-terminal domain"/>
    <property type="match status" value="1"/>
</dbReference>
<dbReference type="InterPro" id="IPR050131">
    <property type="entry name" value="Peptidase_S8_subtilisin-like"/>
</dbReference>
<dbReference type="PANTHER" id="PTHR43806">
    <property type="entry name" value="PEPTIDASE S8"/>
    <property type="match status" value="1"/>
</dbReference>
<dbReference type="Pfam" id="PF00082">
    <property type="entry name" value="Peptidase_S8"/>
    <property type="match status" value="1"/>
</dbReference>
<dbReference type="GO" id="GO:0004252">
    <property type="term" value="F:serine-type endopeptidase activity"/>
    <property type="evidence" value="ECO:0007669"/>
    <property type="project" value="UniProtKB-UniRule"/>
</dbReference>
<keyword evidence="2 6" id="KW-0645">Protease</keyword>
<feature type="active site" description="Charge relay system" evidence="6">
    <location>
        <position position="73"/>
    </location>
</feature>
<dbReference type="Pfam" id="PF13517">
    <property type="entry name" value="FG-GAP_3"/>
    <property type="match status" value="1"/>
</dbReference>
<reference evidence="8 9" key="1">
    <citation type="submission" date="2020-06" db="EMBL/GenBank/DDBJ databases">
        <title>High-quality draft genome of sulfate reducer Desulfobacter latus type strain AcrS2 isolated from marine sediment.</title>
        <authorList>
            <person name="Hoppe M."/>
            <person name="Larsen C.K."/>
            <person name="Marshall I.P.G."/>
            <person name="Schramm A."/>
            <person name="Marietou A.G."/>
        </authorList>
    </citation>
    <scope>NUCLEOTIDE SEQUENCE [LARGE SCALE GENOMIC DNA]</scope>
    <source>
        <strain evidence="8 9">AcRS2</strain>
    </source>
</reference>
<feature type="active site" description="Charge relay system" evidence="6">
    <location>
        <position position="276"/>
    </location>
</feature>
<protein>
    <submittedName>
        <fullName evidence="8">S8 family serine peptidase</fullName>
    </submittedName>
</protein>
<feature type="active site" description="Charge relay system" evidence="6">
    <location>
        <position position="112"/>
    </location>
</feature>
<sequence length="710" mass="76231">MTVTEEELKEIANHPDVEEIVDNIVLSIPPINPNGSEGDSTGCLDLWNHALIGMDKIKEMGLDGTDIRVGHLDTGIDPENPELTGKLGAWAEFGSGGEKIDSIPHDDHNQGHGTHSASIIAGNTTGVAPGVTLISALVLNQGHGTLAQALAGMEWVMDPDGDPETDDGAQIVNMSWGTSGTVDVLNEAIQNMIAANVLPVCSIGNSGYGSTLSPANTQDAIGVGAVDSNNRIVSFSGGGEVYWDNLAVTKPNIVAPGVNIPGVGLNGVYQTMSGTSFAAPHVAGAVALLLEFDPDLTLDQMKQFLYYSSYDGGYPGIDTYYGHGSMDISSTLNFLTAYNDRSGAKDILIKESLSFFGFNFHQFKSYFSDGEQILAAECGETGLVYCDTDTTDTIGLSDVTGDGLADLVVKESTRNESGTYLHTIFVYPSGEDAKGLSAYPESWFSFTSDSPDAHEIIGLSDVTGDKRSDIVYVEKTDTGYYTQYTFNVLVAQEDRTFAASSQPWYEDSDLSSNRINFYMGDVDGDGIGDIVRESKNECSDYAPVSYDVALSAGNEFCPFKNRLIKYSHYPSGDANLQYVTDVNADGYDDLIFINKNSTSSASIPIYISFSSGGSYCYLSLPQTWREIPMAENSWIIGAGDVDNDGASDLLVSEDTGSSISVYVWQSNKKNGFSKIMSSPWFKIETNDLPFNVETQIIGIGDLGLGAWKTN</sequence>
<dbReference type="PANTHER" id="PTHR43806:SF11">
    <property type="entry name" value="CEREVISIN-RELATED"/>
    <property type="match status" value="1"/>
</dbReference>
<evidence type="ECO:0000259" key="7">
    <source>
        <dbReference type="Pfam" id="PF00082"/>
    </source>
</evidence>
<evidence type="ECO:0000256" key="1">
    <source>
        <dbReference type="ARBA" id="ARBA00011073"/>
    </source>
</evidence>
<dbReference type="AlphaFoldDB" id="A0A850SXX3"/>
<comment type="similarity">
    <text evidence="1 6">Belongs to the peptidase S8 family.</text>
</comment>
<dbReference type="EMBL" id="JACADJ010000009">
    <property type="protein sequence ID" value="NWH04283.1"/>
    <property type="molecule type" value="Genomic_DNA"/>
</dbReference>
<proteinExistence type="inferred from homology"/>
<dbReference type="PROSITE" id="PS51892">
    <property type="entry name" value="SUBTILASE"/>
    <property type="match status" value="1"/>
</dbReference>
<keyword evidence="3" id="KW-0732">Signal</keyword>
<dbReference type="InterPro" id="IPR013517">
    <property type="entry name" value="FG-GAP"/>
</dbReference>
<dbReference type="GO" id="GO:0006508">
    <property type="term" value="P:proteolysis"/>
    <property type="evidence" value="ECO:0007669"/>
    <property type="project" value="UniProtKB-KW"/>
</dbReference>
<organism evidence="8 9">
    <name type="scientific">Desulfobacter latus</name>
    <dbReference type="NCBI Taxonomy" id="2292"/>
    <lineage>
        <taxon>Bacteria</taxon>
        <taxon>Pseudomonadati</taxon>
        <taxon>Thermodesulfobacteriota</taxon>
        <taxon>Desulfobacteria</taxon>
        <taxon>Desulfobacterales</taxon>
        <taxon>Desulfobacteraceae</taxon>
        <taxon>Desulfobacter</taxon>
    </lineage>
</organism>
<dbReference type="SUPFAM" id="SSF52743">
    <property type="entry name" value="Subtilisin-like"/>
    <property type="match status" value="1"/>
</dbReference>
<evidence type="ECO:0000256" key="6">
    <source>
        <dbReference type="PROSITE-ProRule" id="PRU01240"/>
    </source>
</evidence>
<keyword evidence="4 6" id="KW-0378">Hydrolase</keyword>
<dbReference type="Gene3D" id="3.40.50.200">
    <property type="entry name" value="Peptidase S8/S53 domain"/>
    <property type="match status" value="1"/>
</dbReference>
<dbReference type="InterPro" id="IPR015500">
    <property type="entry name" value="Peptidase_S8_subtilisin-rel"/>
</dbReference>
<feature type="domain" description="Peptidase S8/S53" evidence="7">
    <location>
        <begin position="64"/>
        <end position="324"/>
    </location>
</feature>
<dbReference type="InterPro" id="IPR023828">
    <property type="entry name" value="Peptidase_S8_Ser-AS"/>
</dbReference>
<dbReference type="InterPro" id="IPR000209">
    <property type="entry name" value="Peptidase_S8/S53_dom"/>
</dbReference>
<dbReference type="PRINTS" id="PR00723">
    <property type="entry name" value="SUBTILISIN"/>
</dbReference>
<evidence type="ECO:0000256" key="2">
    <source>
        <dbReference type="ARBA" id="ARBA00022670"/>
    </source>
</evidence>
<dbReference type="PROSITE" id="PS00138">
    <property type="entry name" value="SUBTILASE_SER"/>
    <property type="match status" value="1"/>
</dbReference>
<keyword evidence="9" id="KW-1185">Reference proteome</keyword>
<name>A0A850SXX3_9BACT</name>